<protein>
    <submittedName>
        <fullName evidence="1">Uncharacterized protein</fullName>
    </submittedName>
</protein>
<name>A0A382TX51_9ZZZZ</name>
<gene>
    <name evidence="1" type="ORF">METZ01_LOCUS379427</name>
</gene>
<dbReference type="AlphaFoldDB" id="A0A382TX51"/>
<organism evidence="1">
    <name type="scientific">marine metagenome</name>
    <dbReference type="NCBI Taxonomy" id="408172"/>
    <lineage>
        <taxon>unclassified sequences</taxon>
        <taxon>metagenomes</taxon>
        <taxon>ecological metagenomes</taxon>
    </lineage>
</organism>
<dbReference type="EMBL" id="UINC01139802">
    <property type="protein sequence ID" value="SVD26573.1"/>
    <property type="molecule type" value="Genomic_DNA"/>
</dbReference>
<accession>A0A382TX51</accession>
<sequence>MANRTKDVSLAALIFDSVIKSEGHSWRTCTRANRYGHFSPQTRQPTI</sequence>
<reference evidence="1" key="1">
    <citation type="submission" date="2018-05" db="EMBL/GenBank/DDBJ databases">
        <authorList>
            <person name="Lanie J.A."/>
            <person name="Ng W.-L."/>
            <person name="Kazmierczak K.M."/>
            <person name="Andrzejewski T.M."/>
            <person name="Davidsen T.M."/>
            <person name="Wayne K.J."/>
            <person name="Tettelin H."/>
            <person name="Glass J.I."/>
            <person name="Rusch D."/>
            <person name="Podicherti R."/>
            <person name="Tsui H.-C.T."/>
            <person name="Winkler M.E."/>
        </authorList>
    </citation>
    <scope>NUCLEOTIDE SEQUENCE</scope>
</reference>
<proteinExistence type="predicted"/>
<evidence type="ECO:0000313" key="1">
    <source>
        <dbReference type="EMBL" id="SVD26573.1"/>
    </source>
</evidence>